<proteinExistence type="predicted"/>
<sequence length="160" mass="17146">VPAASSQVPAGVPAAPTFAADASVFAATTLEVPAAESHPSDTLTAHVSIEHSVAVSTHSSSRRRRKHITKKQVTPIVDMADAALIKFDSDSGSDDEPLSCAPYAGWEMVPSLLGSIHAYHDMAGHTKHFPTLRELLHMVEKTDLQKLLGAVDNLYQREDP</sequence>
<feature type="non-terminal residue" evidence="1">
    <location>
        <position position="160"/>
    </location>
</feature>
<gene>
    <name evidence="1" type="ORF">Tci_877768</name>
</gene>
<feature type="non-terminal residue" evidence="1">
    <location>
        <position position="1"/>
    </location>
</feature>
<dbReference type="AlphaFoldDB" id="A0A699T8V6"/>
<accession>A0A699T8V6</accession>
<comment type="caution">
    <text evidence="1">The sequence shown here is derived from an EMBL/GenBank/DDBJ whole genome shotgun (WGS) entry which is preliminary data.</text>
</comment>
<evidence type="ECO:0000313" key="1">
    <source>
        <dbReference type="EMBL" id="GFD05799.1"/>
    </source>
</evidence>
<dbReference type="EMBL" id="BKCJ011220670">
    <property type="protein sequence ID" value="GFD05799.1"/>
    <property type="molecule type" value="Genomic_DNA"/>
</dbReference>
<reference evidence="1" key="1">
    <citation type="journal article" date="2019" name="Sci. Rep.">
        <title>Draft genome of Tanacetum cinerariifolium, the natural source of mosquito coil.</title>
        <authorList>
            <person name="Yamashiro T."/>
            <person name="Shiraishi A."/>
            <person name="Satake H."/>
            <person name="Nakayama K."/>
        </authorList>
    </citation>
    <scope>NUCLEOTIDE SEQUENCE</scope>
</reference>
<protein>
    <submittedName>
        <fullName evidence="1">Uncharacterized protein</fullName>
    </submittedName>
</protein>
<organism evidence="1">
    <name type="scientific">Tanacetum cinerariifolium</name>
    <name type="common">Dalmatian daisy</name>
    <name type="synonym">Chrysanthemum cinerariifolium</name>
    <dbReference type="NCBI Taxonomy" id="118510"/>
    <lineage>
        <taxon>Eukaryota</taxon>
        <taxon>Viridiplantae</taxon>
        <taxon>Streptophyta</taxon>
        <taxon>Embryophyta</taxon>
        <taxon>Tracheophyta</taxon>
        <taxon>Spermatophyta</taxon>
        <taxon>Magnoliopsida</taxon>
        <taxon>eudicotyledons</taxon>
        <taxon>Gunneridae</taxon>
        <taxon>Pentapetalae</taxon>
        <taxon>asterids</taxon>
        <taxon>campanulids</taxon>
        <taxon>Asterales</taxon>
        <taxon>Asteraceae</taxon>
        <taxon>Asteroideae</taxon>
        <taxon>Anthemideae</taxon>
        <taxon>Anthemidinae</taxon>
        <taxon>Tanacetum</taxon>
    </lineage>
</organism>
<name>A0A699T8V6_TANCI</name>